<dbReference type="Gene3D" id="3.30.70.270">
    <property type="match status" value="1"/>
</dbReference>
<sequence>MSENHVTLESVLQSVVRITEQRSRENLEQCLVSTLAELSGIRAATIARPLRRSNGTVIEILARAELGTGKDADPLCRPLDDHPLMARSLTTASEIREPSVEGGEHCCLPVLDGDEVVAFLVVESSDGMAGSETLIRGFLAVYRNFLAVLKDSERDTLTGLKNRKTFDDNISRAIAQTRAARTWDDDRRHHDDDDHHWLGIVDIDHFKRINDTYGHAFGDEVLLLFAALMRKVFRTEDLLFRFGGEEFVVVLAPTEAERARQAFERLRETVESFHFPQVGQVTASVGFVRIDPDDIPATVVGQADEALYWAKRHGRNRVCWYDDLVAAGELKPHATEGGVELF</sequence>
<keyword evidence="5" id="KW-1185">Reference proteome</keyword>
<feature type="domain" description="GGDEF" evidence="3">
    <location>
        <begin position="194"/>
        <end position="323"/>
    </location>
</feature>
<dbReference type="GO" id="GO:0005886">
    <property type="term" value="C:plasma membrane"/>
    <property type="evidence" value="ECO:0007669"/>
    <property type="project" value="TreeGrafter"/>
</dbReference>
<dbReference type="PANTHER" id="PTHR45138:SF9">
    <property type="entry name" value="DIGUANYLATE CYCLASE DGCM-RELATED"/>
    <property type="match status" value="1"/>
</dbReference>
<name>A0A7C9UXV4_9PROT</name>
<accession>A0A7C9UXV4</accession>
<reference evidence="4 5" key="1">
    <citation type="submission" date="2020-02" db="EMBL/GenBank/DDBJ databases">
        <authorList>
            <person name="Dziuba M."/>
            <person name="Kuznetsov B."/>
            <person name="Mardanov A."/>
            <person name="Ravin N."/>
            <person name="Grouzdev D."/>
        </authorList>
    </citation>
    <scope>NUCLEOTIDE SEQUENCE [LARGE SCALE GENOMIC DNA]</scope>
    <source>
        <strain evidence="4 5">SpK</strain>
    </source>
</reference>
<dbReference type="InterPro" id="IPR000160">
    <property type="entry name" value="GGDEF_dom"/>
</dbReference>
<evidence type="ECO:0000259" key="3">
    <source>
        <dbReference type="PROSITE" id="PS50887"/>
    </source>
</evidence>
<dbReference type="EC" id="2.7.7.65" evidence="1"/>
<comment type="caution">
    <text evidence="4">The sequence shown here is derived from an EMBL/GenBank/DDBJ whole genome shotgun (WGS) entry which is preliminary data.</text>
</comment>
<evidence type="ECO:0000256" key="1">
    <source>
        <dbReference type="ARBA" id="ARBA00012528"/>
    </source>
</evidence>
<dbReference type="SUPFAM" id="SSF55073">
    <property type="entry name" value="Nucleotide cyclase"/>
    <property type="match status" value="1"/>
</dbReference>
<evidence type="ECO:0000256" key="2">
    <source>
        <dbReference type="ARBA" id="ARBA00034247"/>
    </source>
</evidence>
<evidence type="ECO:0000313" key="5">
    <source>
        <dbReference type="Proteomes" id="UP000480684"/>
    </source>
</evidence>
<dbReference type="GO" id="GO:0043709">
    <property type="term" value="P:cell adhesion involved in single-species biofilm formation"/>
    <property type="evidence" value="ECO:0007669"/>
    <property type="project" value="TreeGrafter"/>
</dbReference>
<dbReference type="InterPro" id="IPR043128">
    <property type="entry name" value="Rev_trsase/Diguanyl_cyclase"/>
</dbReference>
<dbReference type="PROSITE" id="PS50887">
    <property type="entry name" value="GGDEF"/>
    <property type="match status" value="1"/>
</dbReference>
<dbReference type="RefSeq" id="WP_163681269.1">
    <property type="nucleotide sequence ID" value="NZ_JAAIYP010000039.1"/>
</dbReference>
<dbReference type="InterPro" id="IPR050469">
    <property type="entry name" value="Diguanylate_Cyclase"/>
</dbReference>
<organism evidence="4 5">
    <name type="scientific">Magnetospirillum aberrantis SpK</name>
    <dbReference type="NCBI Taxonomy" id="908842"/>
    <lineage>
        <taxon>Bacteria</taxon>
        <taxon>Pseudomonadati</taxon>
        <taxon>Pseudomonadota</taxon>
        <taxon>Alphaproteobacteria</taxon>
        <taxon>Rhodospirillales</taxon>
        <taxon>Rhodospirillaceae</taxon>
        <taxon>Magnetospirillum</taxon>
    </lineage>
</organism>
<dbReference type="Proteomes" id="UP000480684">
    <property type="component" value="Unassembled WGS sequence"/>
</dbReference>
<dbReference type="GO" id="GO:1902201">
    <property type="term" value="P:negative regulation of bacterial-type flagellum-dependent cell motility"/>
    <property type="evidence" value="ECO:0007669"/>
    <property type="project" value="TreeGrafter"/>
</dbReference>
<dbReference type="AlphaFoldDB" id="A0A7C9UXV4"/>
<dbReference type="NCBIfam" id="TIGR00254">
    <property type="entry name" value="GGDEF"/>
    <property type="match status" value="1"/>
</dbReference>
<dbReference type="FunFam" id="3.30.70.270:FF:000001">
    <property type="entry name" value="Diguanylate cyclase domain protein"/>
    <property type="match status" value="1"/>
</dbReference>
<dbReference type="PANTHER" id="PTHR45138">
    <property type="entry name" value="REGULATORY COMPONENTS OF SENSORY TRANSDUCTION SYSTEM"/>
    <property type="match status" value="1"/>
</dbReference>
<protein>
    <recommendedName>
        <fullName evidence="1">diguanylate cyclase</fullName>
        <ecNumber evidence="1">2.7.7.65</ecNumber>
    </recommendedName>
</protein>
<proteinExistence type="predicted"/>
<evidence type="ECO:0000313" key="4">
    <source>
        <dbReference type="EMBL" id="NFV81330.1"/>
    </source>
</evidence>
<dbReference type="Pfam" id="PF00990">
    <property type="entry name" value="GGDEF"/>
    <property type="match status" value="1"/>
</dbReference>
<comment type="catalytic activity">
    <reaction evidence="2">
        <text>2 GTP = 3',3'-c-di-GMP + 2 diphosphate</text>
        <dbReference type="Rhea" id="RHEA:24898"/>
        <dbReference type="ChEBI" id="CHEBI:33019"/>
        <dbReference type="ChEBI" id="CHEBI:37565"/>
        <dbReference type="ChEBI" id="CHEBI:58805"/>
        <dbReference type="EC" id="2.7.7.65"/>
    </reaction>
</comment>
<gene>
    <name evidence="4" type="ORF">G4223_14530</name>
</gene>
<dbReference type="GO" id="GO:0052621">
    <property type="term" value="F:diguanylate cyclase activity"/>
    <property type="evidence" value="ECO:0007669"/>
    <property type="project" value="UniProtKB-EC"/>
</dbReference>
<dbReference type="EMBL" id="JAAIYP010000039">
    <property type="protein sequence ID" value="NFV81330.1"/>
    <property type="molecule type" value="Genomic_DNA"/>
</dbReference>
<dbReference type="SMART" id="SM00267">
    <property type="entry name" value="GGDEF"/>
    <property type="match status" value="1"/>
</dbReference>
<dbReference type="InterPro" id="IPR029787">
    <property type="entry name" value="Nucleotide_cyclase"/>
</dbReference>
<dbReference type="CDD" id="cd01949">
    <property type="entry name" value="GGDEF"/>
    <property type="match status" value="1"/>
</dbReference>